<gene>
    <name evidence="2" type="ORF">Aargi30884_14320</name>
</gene>
<keyword evidence="1" id="KW-0812">Transmembrane</keyword>
<keyword evidence="3" id="KW-1185">Reference proteome</keyword>
<keyword evidence="1" id="KW-1133">Transmembrane helix</keyword>
<keyword evidence="1" id="KW-0472">Membrane</keyword>
<dbReference type="EMBL" id="AP019695">
    <property type="protein sequence ID" value="BBK22529.1"/>
    <property type="molecule type" value="Genomic_DNA"/>
</dbReference>
<evidence type="ECO:0000256" key="1">
    <source>
        <dbReference type="SAM" id="Phobius"/>
    </source>
</evidence>
<protein>
    <submittedName>
        <fullName evidence="2">Uncharacterized protein</fullName>
    </submittedName>
</protein>
<reference evidence="3" key="1">
    <citation type="submission" date="2019-05" db="EMBL/GenBank/DDBJ databases">
        <title>Complete genome sequencing of Absiella argi strain JCM 30884.</title>
        <authorList>
            <person name="Sakamoto M."/>
            <person name="Murakami T."/>
            <person name="Mori H."/>
        </authorList>
    </citation>
    <scope>NUCLEOTIDE SEQUENCE [LARGE SCALE GENOMIC DNA]</scope>
    <source>
        <strain evidence="3">JCM 30884</strain>
    </source>
</reference>
<dbReference type="KEGG" id="aarg:Aargi30884_14320"/>
<evidence type="ECO:0000313" key="2">
    <source>
        <dbReference type="EMBL" id="BBK22529.1"/>
    </source>
</evidence>
<sequence>METLIYIFVCIGLIYLFLAILPILLPLVIIILLVVGIFLLYIRHKIKRNMEDIQKDADTYFEDSRQIYDDSVIDVEYSESDVHDEE</sequence>
<dbReference type="AlphaFoldDB" id="A0A6N4TIG6"/>
<proteinExistence type="predicted"/>
<organism evidence="2 3">
    <name type="scientific">Amedibacterium intestinale</name>
    <dbReference type="NCBI Taxonomy" id="2583452"/>
    <lineage>
        <taxon>Bacteria</taxon>
        <taxon>Bacillati</taxon>
        <taxon>Bacillota</taxon>
        <taxon>Erysipelotrichia</taxon>
        <taxon>Erysipelotrichales</taxon>
        <taxon>Erysipelotrichaceae</taxon>
        <taxon>Amedibacterium</taxon>
    </lineage>
</organism>
<name>A0A6N4TIG6_9FIRM</name>
<dbReference type="Proteomes" id="UP000464754">
    <property type="component" value="Chromosome"/>
</dbReference>
<feature type="transmembrane region" description="Helical" evidence="1">
    <location>
        <begin position="6"/>
        <end position="39"/>
    </location>
</feature>
<evidence type="ECO:0000313" key="3">
    <source>
        <dbReference type="Proteomes" id="UP000464754"/>
    </source>
</evidence>
<dbReference type="RefSeq" id="WP_115716700.1">
    <property type="nucleotide sequence ID" value="NZ_AP019695.1"/>
</dbReference>
<accession>A0A6N4TIG6</accession>